<dbReference type="EMBL" id="JAOTPV010000002">
    <property type="protein sequence ID" value="KAJ4487528.1"/>
    <property type="molecule type" value="Genomic_DNA"/>
</dbReference>
<accession>A0A9W9APJ5</accession>
<evidence type="ECO:0000313" key="3">
    <source>
        <dbReference type="Proteomes" id="UP001150266"/>
    </source>
</evidence>
<evidence type="ECO:0000313" key="2">
    <source>
        <dbReference type="EMBL" id="KAJ4487528.1"/>
    </source>
</evidence>
<keyword evidence="3" id="KW-1185">Reference proteome</keyword>
<feature type="region of interest" description="Disordered" evidence="1">
    <location>
        <begin position="183"/>
        <end position="248"/>
    </location>
</feature>
<evidence type="ECO:0000256" key="1">
    <source>
        <dbReference type="SAM" id="MobiDB-lite"/>
    </source>
</evidence>
<comment type="caution">
    <text evidence="2">The sequence shown here is derived from an EMBL/GenBank/DDBJ whole genome shotgun (WGS) entry which is preliminary data.</text>
</comment>
<dbReference type="Proteomes" id="UP001150266">
    <property type="component" value="Unassembled WGS sequence"/>
</dbReference>
<dbReference type="OrthoDB" id="3251271at2759"/>
<gene>
    <name evidence="2" type="ORF">J3R30DRAFT_3695056</name>
</gene>
<name>A0A9W9APJ5_9AGAR</name>
<protein>
    <submittedName>
        <fullName evidence="2">Uncharacterized protein</fullName>
    </submittedName>
</protein>
<dbReference type="AlphaFoldDB" id="A0A9W9APJ5"/>
<sequence>MSGKQLSSGTLSLKFMQNAQRAKQLKEVELEKAHVEDDGQWEIAKEIRESWGLAESSDISDTVSYESSYLPFLFPSIQTTSNTADCTPKGRRVFKRGKEVKAATEPSTSSVKTETIPLPVDSASSSSVRKPKSGAGTIASRLSTKSAKLAIFDNSQVGIDLRPPPNNNIASFAKVPTSSKTVFLKPAGVDEPKASGDSPHSTSIEEGVIPSARETKVKRERINSTTHVGMEDDGPKRKRKKKSKIATD</sequence>
<organism evidence="2 3">
    <name type="scientific">Lentinula aciculospora</name>
    <dbReference type="NCBI Taxonomy" id="153920"/>
    <lineage>
        <taxon>Eukaryota</taxon>
        <taxon>Fungi</taxon>
        <taxon>Dikarya</taxon>
        <taxon>Basidiomycota</taxon>
        <taxon>Agaricomycotina</taxon>
        <taxon>Agaricomycetes</taxon>
        <taxon>Agaricomycetidae</taxon>
        <taxon>Agaricales</taxon>
        <taxon>Marasmiineae</taxon>
        <taxon>Omphalotaceae</taxon>
        <taxon>Lentinula</taxon>
    </lineage>
</organism>
<reference evidence="2" key="1">
    <citation type="submission" date="2022-08" db="EMBL/GenBank/DDBJ databases">
        <title>A Global Phylogenomic Analysis of the Shiitake Genus Lentinula.</title>
        <authorList>
            <consortium name="DOE Joint Genome Institute"/>
            <person name="Sierra-Patev S."/>
            <person name="Min B."/>
            <person name="Naranjo-Ortiz M."/>
            <person name="Looney B."/>
            <person name="Konkel Z."/>
            <person name="Slot J.C."/>
            <person name="Sakamoto Y."/>
            <person name="Steenwyk J.L."/>
            <person name="Rokas A."/>
            <person name="Carro J."/>
            <person name="Camarero S."/>
            <person name="Ferreira P."/>
            <person name="Molpeceres G."/>
            <person name="Ruiz-Duenas F.J."/>
            <person name="Serrano A."/>
            <person name="Henrissat B."/>
            <person name="Drula E."/>
            <person name="Hughes K.W."/>
            <person name="Mata J.L."/>
            <person name="Ishikawa N.K."/>
            <person name="Vargas-Isla R."/>
            <person name="Ushijima S."/>
            <person name="Smith C.A."/>
            <person name="Ahrendt S."/>
            <person name="Andreopoulos W."/>
            <person name="He G."/>
            <person name="Labutti K."/>
            <person name="Lipzen A."/>
            <person name="Ng V."/>
            <person name="Riley R."/>
            <person name="Sandor L."/>
            <person name="Barry K."/>
            <person name="Martinez A.T."/>
            <person name="Xiao Y."/>
            <person name="Gibbons J.G."/>
            <person name="Terashima K."/>
            <person name="Grigoriev I.V."/>
            <person name="Hibbett D.S."/>
        </authorList>
    </citation>
    <scope>NUCLEOTIDE SEQUENCE</scope>
    <source>
        <strain evidence="2">JLM2183</strain>
    </source>
</reference>
<feature type="compositionally biased region" description="Basic and acidic residues" evidence="1">
    <location>
        <begin position="213"/>
        <end position="222"/>
    </location>
</feature>
<proteinExistence type="predicted"/>
<feature type="compositionally biased region" description="Basic residues" evidence="1">
    <location>
        <begin position="236"/>
        <end position="248"/>
    </location>
</feature>